<keyword evidence="1" id="KW-1133">Transmembrane helix</keyword>
<evidence type="ECO:0000313" key="2">
    <source>
        <dbReference type="EMBL" id="QCD44995.1"/>
    </source>
</evidence>
<keyword evidence="1" id="KW-0812">Transmembrane</keyword>
<feature type="transmembrane region" description="Helical" evidence="1">
    <location>
        <begin position="49"/>
        <end position="66"/>
    </location>
</feature>
<protein>
    <recommendedName>
        <fullName evidence="4">Helicase</fullName>
    </recommendedName>
</protein>
<dbReference type="AlphaFoldDB" id="A0A6G5QH30"/>
<dbReference type="Proteomes" id="UP000503264">
    <property type="component" value="Chromosome"/>
</dbReference>
<sequence>MANNGLLKGNLLDIGTHRKVAKIGMSVSLGVLTLTAFNMKNKAFKKAHIIAGVGMVAFSLYHAGLYDNGIFKNMLIKANQKAKNSQPRKSKNS</sequence>
<organism evidence="2 3">
    <name type="scientific">Campylobacter mucosalis CCUG 21559</name>
    <dbReference type="NCBI Taxonomy" id="1032067"/>
    <lineage>
        <taxon>Bacteria</taxon>
        <taxon>Pseudomonadati</taxon>
        <taxon>Campylobacterota</taxon>
        <taxon>Epsilonproteobacteria</taxon>
        <taxon>Campylobacterales</taxon>
        <taxon>Campylobacteraceae</taxon>
        <taxon>Campylobacter</taxon>
    </lineage>
</organism>
<dbReference type="RefSeq" id="WP_171993895.1">
    <property type="nucleotide sequence ID" value="NZ_CP012542.1"/>
</dbReference>
<accession>A0A6G5QH30</accession>
<proteinExistence type="predicted"/>
<keyword evidence="3" id="KW-1185">Reference proteome</keyword>
<evidence type="ECO:0000256" key="1">
    <source>
        <dbReference type="SAM" id="Phobius"/>
    </source>
</evidence>
<keyword evidence="1" id="KW-0472">Membrane</keyword>
<reference evidence="2 3" key="1">
    <citation type="submission" date="2016-07" db="EMBL/GenBank/DDBJ databases">
        <title>Comparative genomics of the Campylobacter concisus group.</title>
        <authorList>
            <person name="Miller W.G."/>
            <person name="Yee E."/>
            <person name="Chapman M.H."/>
            <person name="Huynh S."/>
            <person name="Bono J.L."/>
            <person name="On S.L.W."/>
            <person name="StLeger J."/>
            <person name="Foster G."/>
            <person name="Parker C.T."/>
        </authorList>
    </citation>
    <scope>NUCLEOTIDE SEQUENCE [LARGE SCALE GENOMIC DNA]</scope>
    <source>
        <strain evidence="2 3">CCUG 21559</strain>
    </source>
</reference>
<evidence type="ECO:0000313" key="3">
    <source>
        <dbReference type="Proteomes" id="UP000503264"/>
    </source>
</evidence>
<gene>
    <name evidence="2" type="ORF">CMUC_1229</name>
</gene>
<dbReference type="EMBL" id="CP012542">
    <property type="protein sequence ID" value="QCD44995.1"/>
    <property type="molecule type" value="Genomic_DNA"/>
</dbReference>
<evidence type="ECO:0008006" key="4">
    <source>
        <dbReference type="Google" id="ProtNLM"/>
    </source>
</evidence>
<name>A0A6G5QH30_9BACT</name>
<feature type="transmembrane region" description="Helical" evidence="1">
    <location>
        <begin position="20"/>
        <end position="37"/>
    </location>
</feature>